<dbReference type="GO" id="GO:0000400">
    <property type="term" value="F:four-way junction DNA binding"/>
    <property type="evidence" value="ECO:0007669"/>
    <property type="project" value="TreeGrafter"/>
</dbReference>
<dbReference type="Proteomes" id="UP000027920">
    <property type="component" value="Unassembled WGS sequence"/>
</dbReference>
<sequence length="484" mass="53147">MSDILEVLPDFDTKPYSHLFYSLGKNNITINDLITGDPKEIARRCPLPSADVAKLCSDVIRFLQSDVRGNLRKKPRINPPVHVPASKGKDKDTTSIEDAKAESMKPTKDDTSSSSSSSSSANGGVESQPRTVCTLQKVKTLDPALDKALGGGFQPGHISEVVGESAAGKTQLVLGLLLSVQLPPPEGLGKSAMYISTEANLNTKRLLEMLDCHPRYRNMYPAERPSMDHVHTTLTNSLEAQEHVLRYQLPVAVERFNIGLIVIDSVAANFRAEHGDHTPAGLRERALELRQLGSTLRQIAIESNAVVIVTNQVSDRFDTTRAKTTPLMRRSQSPASSSSPTVYGPQAVAAASQHRTESQSLAHQQRFFTGWGDRDESPHQALKTPALGLIWANQISARIVLKLESERQAYTGGNIWKDNKKKRSLAVVFAPWIPPTDTPVPYEISKQGIVSLSEKENTESSALSKEYPELLNPEFWATDDDDLL</sequence>
<comment type="subcellular location">
    <subcellularLocation>
        <location evidence="1">Nucleus</location>
    </subcellularLocation>
</comment>
<gene>
    <name evidence="9" type="ORF">A1O9_12628</name>
</gene>
<keyword evidence="6" id="KW-0539">Nucleus</keyword>
<name>A0A072NWA6_9EURO</name>
<dbReference type="GO" id="GO:0000722">
    <property type="term" value="P:telomere maintenance via recombination"/>
    <property type="evidence" value="ECO:0007669"/>
    <property type="project" value="TreeGrafter"/>
</dbReference>
<dbReference type="EMBL" id="AMGV01000025">
    <property type="protein sequence ID" value="KEF51278.1"/>
    <property type="molecule type" value="Genomic_DNA"/>
</dbReference>
<feature type="region of interest" description="Disordered" evidence="7">
    <location>
        <begin position="321"/>
        <end position="356"/>
    </location>
</feature>
<evidence type="ECO:0000256" key="6">
    <source>
        <dbReference type="ARBA" id="ARBA00023242"/>
    </source>
</evidence>
<dbReference type="VEuPathDB" id="FungiDB:A1O9_12628"/>
<dbReference type="PROSITE" id="PS50162">
    <property type="entry name" value="RECA_2"/>
    <property type="match status" value="1"/>
</dbReference>
<keyword evidence="3" id="KW-0227">DNA damage</keyword>
<accession>A0A072NWA6</accession>
<evidence type="ECO:0000256" key="1">
    <source>
        <dbReference type="ARBA" id="ARBA00004123"/>
    </source>
</evidence>
<proteinExistence type="predicted"/>
<keyword evidence="4" id="KW-0067">ATP-binding</keyword>
<dbReference type="RefSeq" id="XP_013253868.1">
    <property type="nucleotide sequence ID" value="XM_013398414.1"/>
</dbReference>
<evidence type="ECO:0000256" key="2">
    <source>
        <dbReference type="ARBA" id="ARBA00022741"/>
    </source>
</evidence>
<dbReference type="GO" id="GO:0033065">
    <property type="term" value="C:Rad51C-XRCC3 complex"/>
    <property type="evidence" value="ECO:0007669"/>
    <property type="project" value="TreeGrafter"/>
</dbReference>
<dbReference type="InterPro" id="IPR047348">
    <property type="entry name" value="XRCC3-like_C"/>
</dbReference>
<dbReference type="PANTHER" id="PTHR46487">
    <property type="entry name" value="DNA REPAIR PROTEIN XRCC3"/>
    <property type="match status" value="1"/>
</dbReference>
<dbReference type="InterPro" id="IPR027417">
    <property type="entry name" value="P-loop_NTPase"/>
</dbReference>
<keyword evidence="2" id="KW-0547">Nucleotide-binding</keyword>
<dbReference type="GeneID" id="25287522"/>
<feature type="region of interest" description="Disordered" evidence="7">
    <location>
        <begin position="71"/>
        <end position="131"/>
    </location>
</feature>
<dbReference type="AlphaFoldDB" id="A0A072NWA6"/>
<dbReference type="GO" id="GO:0071140">
    <property type="term" value="P:resolution of mitotic recombination intermediates"/>
    <property type="evidence" value="ECO:0007669"/>
    <property type="project" value="TreeGrafter"/>
</dbReference>
<dbReference type="STRING" id="1182545.A0A072NWA6"/>
<comment type="caution">
    <text evidence="9">The sequence shown here is derived from an EMBL/GenBank/DDBJ whole genome shotgun (WGS) entry which is preliminary data.</text>
</comment>
<dbReference type="Gene3D" id="3.40.50.300">
    <property type="entry name" value="P-loop containing nucleotide triphosphate hydrolases"/>
    <property type="match status" value="1"/>
</dbReference>
<dbReference type="OrthoDB" id="1861185at2759"/>
<dbReference type="HOGENOM" id="CLU_013059_1_1_1"/>
<feature type="domain" description="RecA family profile 1" evidence="8">
    <location>
        <begin position="134"/>
        <end position="313"/>
    </location>
</feature>
<dbReference type="InterPro" id="IPR020588">
    <property type="entry name" value="RecA_ATP-bd"/>
</dbReference>
<keyword evidence="10" id="KW-1185">Reference proteome</keyword>
<dbReference type="PANTHER" id="PTHR46487:SF1">
    <property type="entry name" value="DNA REPAIR PROTEIN XRCC3"/>
    <property type="match status" value="1"/>
</dbReference>
<dbReference type="InterPro" id="IPR013632">
    <property type="entry name" value="Rad51_C"/>
</dbReference>
<dbReference type="GO" id="GO:0005524">
    <property type="term" value="F:ATP binding"/>
    <property type="evidence" value="ECO:0007669"/>
    <property type="project" value="UniProtKB-KW"/>
</dbReference>
<keyword evidence="5" id="KW-0234">DNA repair</keyword>
<evidence type="ECO:0000256" key="4">
    <source>
        <dbReference type="ARBA" id="ARBA00022840"/>
    </source>
</evidence>
<dbReference type="GO" id="GO:0090656">
    <property type="term" value="P:t-circle formation"/>
    <property type="evidence" value="ECO:0007669"/>
    <property type="project" value="TreeGrafter"/>
</dbReference>
<evidence type="ECO:0000259" key="8">
    <source>
        <dbReference type="PROSITE" id="PS50162"/>
    </source>
</evidence>
<dbReference type="GO" id="GO:0061982">
    <property type="term" value="P:meiosis I cell cycle process"/>
    <property type="evidence" value="ECO:0007669"/>
    <property type="project" value="UniProtKB-ARBA"/>
</dbReference>
<dbReference type="GO" id="GO:0005657">
    <property type="term" value="C:replication fork"/>
    <property type="evidence" value="ECO:0007669"/>
    <property type="project" value="TreeGrafter"/>
</dbReference>
<protein>
    <recommendedName>
        <fullName evidence="8">RecA family profile 1 domain-containing protein</fullName>
    </recommendedName>
</protein>
<evidence type="ECO:0000256" key="5">
    <source>
        <dbReference type="ARBA" id="ARBA00023204"/>
    </source>
</evidence>
<evidence type="ECO:0000256" key="7">
    <source>
        <dbReference type="SAM" id="MobiDB-lite"/>
    </source>
</evidence>
<dbReference type="GO" id="GO:0045003">
    <property type="term" value="P:double-strand break repair via synthesis-dependent strand annealing"/>
    <property type="evidence" value="ECO:0007669"/>
    <property type="project" value="TreeGrafter"/>
</dbReference>
<dbReference type="SUPFAM" id="SSF52540">
    <property type="entry name" value="P-loop containing nucleoside triphosphate hydrolases"/>
    <property type="match status" value="1"/>
</dbReference>
<evidence type="ECO:0000313" key="10">
    <source>
        <dbReference type="Proteomes" id="UP000027920"/>
    </source>
</evidence>
<reference evidence="9 10" key="1">
    <citation type="submission" date="2013-03" db="EMBL/GenBank/DDBJ databases">
        <title>The Genome Sequence of Exophiala aquamarina CBS 119918.</title>
        <authorList>
            <consortium name="The Broad Institute Genomics Platform"/>
            <person name="Cuomo C."/>
            <person name="de Hoog S."/>
            <person name="Gorbushina A."/>
            <person name="Walker B."/>
            <person name="Young S.K."/>
            <person name="Zeng Q."/>
            <person name="Gargeya S."/>
            <person name="Fitzgerald M."/>
            <person name="Haas B."/>
            <person name="Abouelleil A."/>
            <person name="Allen A.W."/>
            <person name="Alvarado L."/>
            <person name="Arachchi H.M."/>
            <person name="Berlin A.M."/>
            <person name="Chapman S.B."/>
            <person name="Gainer-Dewar J."/>
            <person name="Goldberg J."/>
            <person name="Griggs A."/>
            <person name="Gujja S."/>
            <person name="Hansen M."/>
            <person name="Howarth C."/>
            <person name="Imamovic A."/>
            <person name="Ireland A."/>
            <person name="Larimer J."/>
            <person name="McCowan C."/>
            <person name="Murphy C."/>
            <person name="Pearson M."/>
            <person name="Poon T.W."/>
            <person name="Priest M."/>
            <person name="Roberts A."/>
            <person name="Saif S."/>
            <person name="Shea T."/>
            <person name="Sisk P."/>
            <person name="Sykes S."/>
            <person name="Wortman J."/>
            <person name="Nusbaum C."/>
            <person name="Birren B."/>
        </authorList>
    </citation>
    <scope>NUCLEOTIDE SEQUENCE [LARGE SCALE GENOMIC DNA]</scope>
    <source>
        <strain evidence="9 10">CBS 119918</strain>
    </source>
</reference>
<dbReference type="GO" id="GO:0140664">
    <property type="term" value="F:ATP-dependent DNA damage sensor activity"/>
    <property type="evidence" value="ECO:0007669"/>
    <property type="project" value="InterPro"/>
</dbReference>
<feature type="compositionally biased region" description="Basic and acidic residues" evidence="7">
    <location>
        <begin position="87"/>
        <end position="111"/>
    </location>
</feature>
<feature type="compositionally biased region" description="Low complexity" evidence="7">
    <location>
        <begin position="331"/>
        <end position="340"/>
    </location>
</feature>
<dbReference type="CDD" id="cd19491">
    <property type="entry name" value="XRCC3"/>
    <property type="match status" value="1"/>
</dbReference>
<evidence type="ECO:0000256" key="3">
    <source>
        <dbReference type="ARBA" id="ARBA00022763"/>
    </source>
</evidence>
<evidence type="ECO:0000313" key="9">
    <source>
        <dbReference type="EMBL" id="KEF51278.1"/>
    </source>
</evidence>
<dbReference type="Pfam" id="PF08423">
    <property type="entry name" value="Rad51"/>
    <property type="match status" value="1"/>
</dbReference>
<organism evidence="9 10">
    <name type="scientific">Exophiala aquamarina CBS 119918</name>
    <dbReference type="NCBI Taxonomy" id="1182545"/>
    <lineage>
        <taxon>Eukaryota</taxon>
        <taxon>Fungi</taxon>
        <taxon>Dikarya</taxon>
        <taxon>Ascomycota</taxon>
        <taxon>Pezizomycotina</taxon>
        <taxon>Eurotiomycetes</taxon>
        <taxon>Chaetothyriomycetidae</taxon>
        <taxon>Chaetothyriales</taxon>
        <taxon>Herpotrichiellaceae</taxon>
        <taxon>Exophiala</taxon>
    </lineage>
</organism>